<comment type="similarity">
    <text evidence="1">Belongs to the UPF0337 (CsbD) family.</text>
</comment>
<evidence type="ECO:0000313" key="3">
    <source>
        <dbReference type="EMBL" id="RAI00467.1"/>
    </source>
</evidence>
<name>A0A8B2NLJ4_9HYPH</name>
<evidence type="ECO:0000256" key="1">
    <source>
        <dbReference type="ARBA" id="ARBA00009129"/>
    </source>
</evidence>
<dbReference type="InterPro" id="IPR026042">
    <property type="entry name" value="YjbJ"/>
</dbReference>
<comment type="caution">
    <text evidence="3">The sequence shown here is derived from an EMBL/GenBank/DDBJ whole genome shotgun (WGS) entry which is preliminary data.</text>
</comment>
<evidence type="ECO:0000259" key="2">
    <source>
        <dbReference type="Pfam" id="PF05532"/>
    </source>
</evidence>
<dbReference type="PIRSF" id="PIRSF039008">
    <property type="entry name" value="YjbJ"/>
    <property type="match status" value="1"/>
</dbReference>
<dbReference type="InterPro" id="IPR008462">
    <property type="entry name" value="CsbD"/>
</dbReference>
<dbReference type="PANTHER" id="PTHR34977">
    <property type="entry name" value="UPF0337 PROTEIN YJBJ"/>
    <property type="match status" value="1"/>
</dbReference>
<proteinExistence type="inferred from homology"/>
<dbReference type="AlphaFoldDB" id="A0A8B2NLJ4"/>
<accession>A0A8B2NLJ4</accession>
<dbReference type="Pfam" id="PF05532">
    <property type="entry name" value="CsbD"/>
    <property type="match status" value="1"/>
</dbReference>
<dbReference type="PANTHER" id="PTHR34977:SF1">
    <property type="entry name" value="UPF0337 PROTEIN YJBJ"/>
    <property type="match status" value="1"/>
</dbReference>
<feature type="domain" description="CsbD-like" evidence="2">
    <location>
        <begin position="4"/>
        <end position="55"/>
    </location>
</feature>
<protein>
    <submittedName>
        <fullName evidence="3">CsbD family protein</fullName>
    </submittedName>
</protein>
<dbReference type="InterPro" id="IPR036629">
    <property type="entry name" value="YjbJ_sf"/>
</dbReference>
<dbReference type="Gene3D" id="1.10.1470.10">
    <property type="entry name" value="YjbJ"/>
    <property type="match status" value="1"/>
</dbReference>
<gene>
    <name evidence="3" type="ORF">DLJ53_14460</name>
</gene>
<reference evidence="3 4" key="1">
    <citation type="submission" date="2018-05" db="EMBL/GenBank/DDBJ databases">
        <title>Acuticoccus sediminis sp. nov., isolated from deep-sea sediment of Indian Ocean.</title>
        <authorList>
            <person name="Liu X."/>
            <person name="Lai Q."/>
            <person name="Du Y."/>
            <person name="Sun F."/>
            <person name="Zhang X."/>
            <person name="Wang S."/>
            <person name="Shao Z."/>
        </authorList>
    </citation>
    <scope>NUCLEOTIDE SEQUENCE [LARGE SCALE GENOMIC DNA]</scope>
    <source>
        <strain evidence="3 4">PTG4-2</strain>
    </source>
</reference>
<dbReference type="EMBL" id="QHHQ01000003">
    <property type="protein sequence ID" value="RAI00467.1"/>
    <property type="molecule type" value="Genomic_DNA"/>
</dbReference>
<dbReference type="InterPro" id="IPR050423">
    <property type="entry name" value="UPF0337_stress_rsp"/>
</dbReference>
<sequence length="65" mass="7662">MNWDQISGQWKQMAGRVQTEWGELTNDDVNQVEGDRLRLEGIIQERYGKTKEEARQAVDAWLDRL</sequence>
<dbReference type="OrthoDB" id="9796058at2"/>
<dbReference type="Proteomes" id="UP000249590">
    <property type="component" value="Unassembled WGS sequence"/>
</dbReference>
<organism evidence="3 4">
    <name type="scientific">Acuticoccus sediminis</name>
    <dbReference type="NCBI Taxonomy" id="2184697"/>
    <lineage>
        <taxon>Bacteria</taxon>
        <taxon>Pseudomonadati</taxon>
        <taxon>Pseudomonadota</taxon>
        <taxon>Alphaproteobacteria</taxon>
        <taxon>Hyphomicrobiales</taxon>
        <taxon>Amorphaceae</taxon>
        <taxon>Acuticoccus</taxon>
    </lineage>
</organism>
<keyword evidence="4" id="KW-1185">Reference proteome</keyword>
<evidence type="ECO:0000313" key="4">
    <source>
        <dbReference type="Proteomes" id="UP000249590"/>
    </source>
</evidence>
<dbReference type="SUPFAM" id="SSF69047">
    <property type="entry name" value="Hypothetical protein YjbJ"/>
    <property type="match status" value="1"/>
</dbReference>
<dbReference type="RefSeq" id="WP_111346430.1">
    <property type="nucleotide sequence ID" value="NZ_JAIWKD010000008.1"/>
</dbReference>